<evidence type="ECO:0000256" key="3">
    <source>
        <dbReference type="ARBA" id="ARBA00006263"/>
    </source>
</evidence>
<dbReference type="PANTHER" id="PTHR34308:SF1">
    <property type="entry name" value="COBALAMIN BIOSYNTHESIS PROTEIN CBIB"/>
    <property type="match status" value="1"/>
</dbReference>
<dbReference type="InterPro" id="IPR004485">
    <property type="entry name" value="Cobalamin_biosynth_CobD/CbiB"/>
</dbReference>
<keyword evidence="4 9" id="KW-1003">Cell membrane</keyword>
<keyword evidence="6 9" id="KW-0812">Transmembrane</keyword>
<sequence>MMFGMQESWIVMVLALALDRFLGEPSVRWHPVVWMGASLDAMQRWVFKAHAQRALFWRGASGWLVLAIAWVACAWLVQWGLAQLHWGVACLLTAVLLKPMFAWRMLRGEALAVEHALRQSLVQGQQQLARLVSRDVHRLQPAQVRESAIESLAENFNDSVFAPLFWFVLLGLPGAVLYRFANTADAMWGYPGWRAGRDWQWAGKWAARADDVLSYLPARLTALALLVANGRVIQKSGVGWRRMLERLIHNARQTPSPNSGWPMSAMALLLDVRLSKPGVYVLHPDGASPGPHSLEAAARMARRALHLACWGLGLLVSLPFWTFWLTKSL</sequence>
<evidence type="ECO:0000313" key="10">
    <source>
        <dbReference type="EMBL" id="RMW95075.1"/>
    </source>
</evidence>
<dbReference type="Pfam" id="PF03186">
    <property type="entry name" value="CobD_Cbib"/>
    <property type="match status" value="1"/>
</dbReference>
<organism evidence="10 11">
    <name type="scientific">Allofranklinella schreckenbergeri</name>
    <dbReference type="NCBI Taxonomy" id="1076744"/>
    <lineage>
        <taxon>Bacteria</taxon>
        <taxon>Pseudomonadati</taxon>
        <taxon>Pseudomonadota</taxon>
        <taxon>Betaproteobacteria</taxon>
        <taxon>Burkholderiales</taxon>
        <taxon>Comamonadaceae</taxon>
        <taxon>Allofranklinella</taxon>
    </lineage>
</organism>
<dbReference type="RefSeq" id="WP_122239356.1">
    <property type="nucleotide sequence ID" value="NZ_RDQM01000019.1"/>
</dbReference>
<evidence type="ECO:0000256" key="2">
    <source>
        <dbReference type="ARBA" id="ARBA00004953"/>
    </source>
</evidence>
<evidence type="ECO:0000256" key="7">
    <source>
        <dbReference type="ARBA" id="ARBA00022989"/>
    </source>
</evidence>
<evidence type="ECO:0000313" key="11">
    <source>
        <dbReference type="Proteomes" id="UP000267521"/>
    </source>
</evidence>
<evidence type="ECO:0000256" key="1">
    <source>
        <dbReference type="ARBA" id="ARBA00004651"/>
    </source>
</evidence>
<dbReference type="GO" id="GO:0048472">
    <property type="term" value="F:threonine-phosphate decarboxylase activity"/>
    <property type="evidence" value="ECO:0007669"/>
    <property type="project" value="InterPro"/>
</dbReference>
<keyword evidence="5 9" id="KW-0169">Cobalamin biosynthesis</keyword>
<evidence type="ECO:0000256" key="9">
    <source>
        <dbReference type="HAMAP-Rule" id="MF_00024"/>
    </source>
</evidence>
<name>A0A3M6PW78_9BURK</name>
<reference evidence="10 11" key="1">
    <citation type="submission" date="2018-10" db="EMBL/GenBank/DDBJ databases">
        <title>Comamonadaceae CDC group NO-1 genome sequencing and assembly.</title>
        <authorList>
            <person name="Bernier A.-M."/>
            <person name="Bernard K."/>
        </authorList>
    </citation>
    <scope>NUCLEOTIDE SEQUENCE [LARGE SCALE GENOMIC DNA]</scope>
    <source>
        <strain evidence="10 11">NML970147</strain>
    </source>
</reference>
<feature type="transmembrane region" description="Helical" evidence="9">
    <location>
        <begin position="304"/>
        <end position="324"/>
    </location>
</feature>
<feature type="transmembrane region" description="Helical" evidence="9">
    <location>
        <begin position="160"/>
        <end position="181"/>
    </location>
</feature>
<evidence type="ECO:0000256" key="4">
    <source>
        <dbReference type="ARBA" id="ARBA00022475"/>
    </source>
</evidence>
<dbReference type="EMBL" id="RDQM01000019">
    <property type="protein sequence ID" value="RMW95075.1"/>
    <property type="molecule type" value="Genomic_DNA"/>
</dbReference>
<accession>A0A3M6PW78</accession>
<comment type="function">
    <text evidence="9">Converts cobyric acid to cobinamide by the addition of aminopropanol on the F carboxylic group.</text>
</comment>
<dbReference type="GO" id="GO:0015420">
    <property type="term" value="F:ABC-type vitamin B12 transporter activity"/>
    <property type="evidence" value="ECO:0007669"/>
    <property type="project" value="UniProtKB-UniRule"/>
</dbReference>
<comment type="caution">
    <text evidence="10">The sequence shown here is derived from an EMBL/GenBank/DDBJ whole genome shotgun (WGS) entry which is preliminary data.</text>
</comment>
<proteinExistence type="inferred from homology"/>
<keyword evidence="7 9" id="KW-1133">Transmembrane helix</keyword>
<dbReference type="GO" id="GO:0005886">
    <property type="term" value="C:plasma membrane"/>
    <property type="evidence" value="ECO:0007669"/>
    <property type="project" value="UniProtKB-SubCell"/>
</dbReference>
<comment type="caution">
    <text evidence="9">Lacks conserved residue(s) required for the propagation of feature annotation.</text>
</comment>
<comment type="similarity">
    <text evidence="3 9">Belongs to the CobD/CbiB family.</text>
</comment>
<gene>
    <name evidence="9 10" type="primary">cobD</name>
    <name evidence="10" type="ORF">EBQ26_11685</name>
</gene>
<evidence type="ECO:0000256" key="8">
    <source>
        <dbReference type="ARBA" id="ARBA00023136"/>
    </source>
</evidence>
<dbReference type="NCBIfam" id="TIGR00380">
    <property type="entry name" value="cobal_cbiB"/>
    <property type="match status" value="1"/>
</dbReference>
<evidence type="ECO:0000256" key="6">
    <source>
        <dbReference type="ARBA" id="ARBA00022692"/>
    </source>
</evidence>
<keyword evidence="8 9" id="KW-0472">Membrane</keyword>
<comment type="pathway">
    <text evidence="2 9">Cofactor biosynthesis; adenosylcobalamin biosynthesis.</text>
</comment>
<dbReference type="GO" id="GO:0009236">
    <property type="term" value="P:cobalamin biosynthetic process"/>
    <property type="evidence" value="ECO:0007669"/>
    <property type="project" value="UniProtKB-UniRule"/>
</dbReference>
<protein>
    <recommendedName>
        <fullName evidence="9">Cobalamin biosynthesis protein CobD</fullName>
    </recommendedName>
</protein>
<dbReference type="PANTHER" id="PTHR34308">
    <property type="entry name" value="COBALAMIN BIOSYNTHESIS PROTEIN CBIB"/>
    <property type="match status" value="1"/>
</dbReference>
<dbReference type="Proteomes" id="UP000267521">
    <property type="component" value="Unassembled WGS sequence"/>
</dbReference>
<dbReference type="UniPathway" id="UPA00148"/>
<feature type="transmembrane region" description="Helical" evidence="9">
    <location>
        <begin position="55"/>
        <end position="77"/>
    </location>
</feature>
<evidence type="ECO:0000256" key="5">
    <source>
        <dbReference type="ARBA" id="ARBA00022573"/>
    </source>
</evidence>
<feature type="transmembrane region" description="Helical" evidence="9">
    <location>
        <begin position="84"/>
        <end position="103"/>
    </location>
</feature>
<dbReference type="AlphaFoldDB" id="A0A3M6PW78"/>
<dbReference type="HAMAP" id="MF_00024">
    <property type="entry name" value="CobD_CbiB"/>
    <property type="match status" value="1"/>
</dbReference>
<comment type="subcellular location">
    <subcellularLocation>
        <location evidence="1 9">Cell membrane</location>
        <topology evidence="1 9">Multi-pass membrane protein</topology>
    </subcellularLocation>
</comment>